<evidence type="ECO:0000256" key="1">
    <source>
        <dbReference type="ARBA" id="ARBA00022801"/>
    </source>
</evidence>
<evidence type="ECO:0000313" key="5">
    <source>
        <dbReference type="EMBL" id="EOC99254.1"/>
    </source>
</evidence>
<dbReference type="InterPro" id="IPR003018">
    <property type="entry name" value="GAF"/>
</dbReference>
<sequence length="998" mass="116343">MGIKLKVFDNEKKVNIIIVLLSLIAPISLYFTKPIIHELISISYIISVVSIKRRRRTGIHSFVYISIILIIFSLSAEKYPTTSLIRSIGLGLFISIYLGSLFEKIDRKRGEIDYYRKFERLITSFSTYFVNLLPEELDDGINYALKEIGEFVDVDRVYIFLLRNDNMIMDNTHEWCKEGIEPQKDMLQDLPSQTFPWWMSKLNNFEHINIKSVDNMPKGAATEKEILKEQDIQSVLVVPISCEGKLLGFFGLDSVTEERQWSEDIISLLKITGQIFGNAIDRSIKYIELAESRDTLKQITDNMTDMVCQVDTKLTYQYISPSFERILGYSSEELIGESIFKGIHPDDVDKIKKAAKEYPIEISEGMLQYRMQRKDGSYIWVESAGKLITDINSNKVIASEFNIRDITKRKVLEDRLKSRMKLEQLIIKMAANFINLSADEIDKGIINSLKKISEFANANHSFIMLISDDDNKMKMEYEWYLKDEYKGRIKKKSIKAQQIPLFIEKMKDKKILKINRDENLSFEEDLREILFLEDTKLLILLSMYSKEKLIGVLGFNIGKLSSCWSDEIIELFQVISDIFVNALERKRYEDVINNYIARLNKSYREIEIAQQKVVQNLEKAKKIHTHFLPDRFPVLKHIVFAADYTPAGNLGGDFYNIIHIDDKVLFYLVDITGHGLDGALLSIFVRETINSYLLSLNNIGEKLTSVKEIVQFIYEQYCHENFPEDYFICICLGLIDTNSMEIRLSNMGLHYPPLVVYNNGKLKRLPKIGLPISNALDREYYDFSNMKEEKIVLEIGDTMFLTTDGLIEEFVSGEIYGEERIKDLLINNYKMPPELIISQVKYDFLKFTGKNQGKDDVTILVIQRKKHPLNSFHNIINNDMDEIYEIRPKIEEFLKFYCNNIEELWIGLMEILINAIEHGNRMRKDKRVEINIDVYEEFIQISVEDEGAGFNWKDIVFTMPPIEFTFSERGRGIMIARKAYDYIWYNNKGNKAFLFKRY</sequence>
<keyword evidence="6" id="KW-1185">Reference proteome</keyword>
<dbReference type="SUPFAM" id="SSF81606">
    <property type="entry name" value="PP2C-like"/>
    <property type="match status" value="1"/>
</dbReference>
<organism evidence="5 6">
    <name type="scientific">Caldisalinibacter kiritimatiensis</name>
    <dbReference type="NCBI Taxonomy" id="1304284"/>
    <lineage>
        <taxon>Bacteria</taxon>
        <taxon>Bacillati</taxon>
        <taxon>Bacillota</taxon>
        <taxon>Tissierellia</taxon>
        <taxon>Tissierellales</taxon>
        <taxon>Thermohalobacteraceae</taxon>
        <taxon>Caldisalinibacter</taxon>
    </lineage>
</organism>
<accession>R1CA92</accession>
<dbReference type="CDD" id="cd16936">
    <property type="entry name" value="HATPase_RsbW-like"/>
    <property type="match status" value="1"/>
</dbReference>
<dbReference type="InterPro" id="IPR001610">
    <property type="entry name" value="PAC"/>
</dbReference>
<dbReference type="eggNOG" id="COG2203">
    <property type="taxonomic scope" value="Bacteria"/>
</dbReference>
<dbReference type="SMART" id="SM00065">
    <property type="entry name" value="GAF"/>
    <property type="match status" value="1"/>
</dbReference>
<reference evidence="5 6" key="1">
    <citation type="journal article" date="2015" name="Geomicrobiol. J.">
        <title>Caldisalinibacter kiritimatiensis gen. nov., sp. nov., a moderately thermohalophilic thiosulfate-reducing bacterium from a hypersaline microbial mat.</title>
        <authorList>
            <person name="Ben Hania W."/>
            <person name="Joseph M."/>
            <person name="Fiebig A."/>
            <person name="Bunk B."/>
            <person name="Klenk H.-P."/>
            <person name="Fardeau M.-L."/>
            <person name="Spring S."/>
        </authorList>
    </citation>
    <scope>NUCLEOTIDE SEQUENCE [LARGE SCALE GENOMIC DNA]</scope>
    <source>
        <strain evidence="5 6">L21-TH-D2</strain>
    </source>
</reference>
<feature type="domain" description="PAS" evidence="3">
    <location>
        <begin position="292"/>
        <end position="365"/>
    </location>
</feature>
<dbReference type="GO" id="GO:0016791">
    <property type="term" value="F:phosphatase activity"/>
    <property type="evidence" value="ECO:0007669"/>
    <property type="project" value="TreeGrafter"/>
</dbReference>
<keyword evidence="2" id="KW-0812">Transmembrane</keyword>
<dbReference type="InterPro" id="IPR013655">
    <property type="entry name" value="PAS_fold_3"/>
</dbReference>
<proteinExistence type="predicted"/>
<dbReference type="PANTHER" id="PTHR43156:SF2">
    <property type="entry name" value="STAGE II SPORULATION PROTEIN E"/>
    <property type="match status" value="1"/>
</dbReference>
<dbReference type="AlphaFoldDB" id="R1CA92"/>
<dbReference type="InterPro" id="IPR029016">
    <property type="entry name" value="GAF-like_dom_sf"/>
</dbReference>
<evidence type="ECO:0000259" key="4">
    <source>
        <dbReference type="PROSITE" id="PS50113"/>
    </source>
</evidence>
<dbReference type="SMART" id="SM00086">
    <property type="entry name" value="PAC"/>
    <property type="match status" value="1"/>
</dbReference>
<dbReference type="SUPFAM" id="SSF55781">
    <property type="entry name" value="GAF domain-like"/>
    <property type="match status" value="2"/>
</dbReference>
<dbReference type="eggNOG" id="COG2172">
    <property type="taxonomic scope" value="Bacteria"/>
</dbReference>
<feature type="transmembrane region" description="Helical" evidence="2">
    <location>
        <begin position="57"/>
        <end position="76"/>
    </location>
</feature>
<name>R1CA92_9FIRM</name>
<keyword evidence="1" id="KW-0378">Hydrolase</keyword>
<dbReference type="CDD" id="cd00130">
    <property type="entry name" value="PAS"/>
    <property type="match status" value="1"/>
</dbReference>
<dbReference type="STRING" id="1304284.L21TH_2718"/>
<dbReference type="Gene3D" id="3.30.565.10">
    <property type="entry name" value="Histidine kinase-like ATPase, C-terminal domain"/>
    <property type="match status" value="1"/>
</dbReference>
<evidence type="ECO:0000313" key="6">
    <source>
        <dbReference type="Proteomes" id="UP000013378"/>
    </source>
</evidence>
<dbReference type="InterPro" id="IPR036890">
    <property type="entry name" value="HATPase_C_sf"/>
</dbReference>
<dbReference type="Gene3D" id="3.60.40.10">
    <property type="entry name" value="PPM-type phosphatase domain"/>
    <property type="match status" value="1"/>
</dbReference>
<feature type="transmembrane region" description="Helical" evidence="2">
    <location>
        <begin position="14"/>
        <end position="36"/>
    </location>
</feature>
<dbReference type="Gene3D" id="3.30.450.40">
    <property type="match status" value="2"/>
</dbReference>
<keyword evidence="5" id="KW-0418">Kinase</keyword>
<dbReference type="GO" id="GO:0016301">
    <property type="term" value="F:kinase activity"/>
    <property type="evidence" value="ECO:0007669"/>
    <property type="project" value="UniProtKB-KW"/>
</dbReference>
<dbReference type="InterPro" id="IPR001932">
    <property type="entry name" value="PPM-type_phosphatase-like_dom"/>
</dbReference>
<keyword evidence="5" id="KW-0808">Transferase</keyword>
<dbReference type="Proteomes" id="UP000013378">
    <property type="component" value="Unassembled WGS sequence"/>
</dbReference>
<keyword evidence="2" id="KW-1133">Transmembrane helix</keyword>
<dbReference type="Pfam" id="PF13581">
    <property type="entry name" value="HATPase_c_2"/>
    <property type="match status" value="1"/>
</dbReference>
<dbReference type="SUPFAM" id="SSF55785">
    <property type="entry name" value="PYP-like sensor domain (PAS domain)"/>
    <property type="match status" value="1"/>
</dbReference>
<comment type="caution">
    <text evidence="5">The sequence shown here is derived from an EMBL/GenBank/DDBJ whole genome shotgun (WGS) entry which is preliminary data.</text>
</comment>
<dbReference type="SMART" id="SM00331">
    <property type="entry name" value="PP2C_SIG"/>
    <property type="match status" value="1"/>
</dbReference>
<dbReference type="PANTHER" id="PTHR43156">
    <property type="entry name" value="STAGE II SPORULATION PROTEIN E-RELATED"/>
    <property type="match status" value="1"/>
</dbReference>
<dbReference type="InterPro" id="IPR000700">
    <property type="entry name" value="PAS-assoc_C"/>
</dbReference>
<dbReference type="SUPFAM" id="SSF55874">
    <property type="entry name" value="ATPase domain of HSP90 chaperone/DNA topoisomerase II/histidine kinase"/>
    <property type="match status" value="1"/>
</dbReference>
<dbReference type="SMART" id="SM00091">
    <property type="entry name" value="PAS"/>
    <property type="match status" value="1"/>
</dbReference>
<dbReference type="InterPro" id="IPR052016">
    <property type="entry name" value="Bact_Sigma-Reg"/>
</dbReference>
<dbReference type="Gene3D" id="3.30.450.20">
    <property type="entry name" value="PAS domain"/>
    <property type="match status" value="1"/>
</dbReference>
<feature type="domain" description="PAC" evidence="4">
    <location>
        <begin position="365"/>
        <end position="418"/>
    </location>
</feature>
<dbReference type="Pfam" id="PF08447">
    <property type="entry name" value="PAS_3"/>
    <property type="match status" value="1"/>
</dbReference>
<evidence type="ECO:0000259" key="3">
    <source>
        <dbReference type="PROSITE" id="PS50112"/>
    </source>
</evidence>
<protein>
    <submittedName>
        <fullName evidence="5">Multi-sensor signal transduction histidine kinase</fullName>
    </submittedName>
</protein>
<dbReference type="NCBIfam" id="TIGR00229">
    <property type="entry name" value="sensory_box"/>
    <property type="match status" value="1"/>
</dbReference>
<dbReference type="InterPro" id="IPR003594">
    <property type="entry name" value="HATPase_dom"/>
</dbReference>
<dbReference type="eggNOG" id="COG2208">
    <property type="taxonomic scope" value="Bacteria"/>
</dbReference>
<dbReference type="Pfam" id="PF07228">
    <property type="entry name" value="SpoIIE"/>
    <property type="match status" value="1"/>
</dbReference>
<dbReference type="InterPro" id="IPR035965">
    <property type="entry name" value="PAS-like_dom_sf"/>
</dbReference>
<dbReference type="eggNOG" id="COG3920">
    <property type="taxonomic scope" value="Bacteria"/>
</dbReference>
<dbReference type="PROSITE" id="PS50112">
    <property type="entry name" value="PAS"/>
    <property type="match status" value="1"/>
</dbReference>
<evidence type="ECO:0000256" key="2">
    <source>
        <dbReference type="SAM" id="Phobius"/>
    </source>
</evidence>
<keyword evidence="2" id="KW-0472">Membrane</keyword>
<dbReference type="RefSeq" id="WP_006317649.1">
    <property type="nucleotide sequence ID" value="NZ_ARZA01000287.1"/>
</dbReference>
<dbReference type="PROSITE" id="PS50113">
    <property type="entry name" value="PAC"/>
    <property type="match status" value="1"/>
</dbReference>
<gene>
    <name evidence="5" type="ORF">L21TH_2718</name>
</gene>
<dbReference type="InterPro" id="IPR000014">
    <property type="entry name" value="PAS"/>
</dbReference>
<dbReference type="EMBL" id="ARZA01000287">
    <property type="protein sequence ID" value="EOC99254.1"/>
    <property type="molecule type" value="Genomic_DNA"/>
</dbReference>
<dbReference type="Pfam" id="PF01590">
    <property type="entry name" value="GAF"/>
    <property type="match status" value="1"/>
</dbReference>
<dbReference type="OrthoDB" id="9784397at2"/>
<dbReference type="InterPro" id="IPR036457">
    <property type="entry name" value="PPM-type-like_dom_sf"/>
</dbReference>